<organism evidence="3 4">
    <name type="scientific">Desulfonema limicola</name>
    <dbReference type="NCBI Taxonomy" id="45656"/>
    <lineage>
        <taxon>Bacteria</taxon>
        <taxon>Pseudomonadati</taxon>
        <taxon>Thermodesulfobacteriota</taxon>
        <taxon>Desulfobacteria</taxon>
        <taxon>Desulfobacterales</taxon>
        <taxon>Desulfococcaceae</taxon>
        <taxon>Desulfonema</taxon>
    </lineage>
</organism>
<dbReference type="RefSeq" id="WP_207687436.1">
    <property type="nucleotide sequence ID" value="NZ_CP061799.1"/>
</dbReference>
<dbReference type="Proteomes" id="UP000663720">
    <property type="component" value="Chromosome"/>
</dbReference>
<name>A0A975GHG1_9BACT</name>
<dbReference type="InterPro" id="IPR013702">
    <property type="entry name" value="FIST_domain_N"/>
</dbReference>
<dbReference type="PANTHER" id="PTHR40252">
    <property type="entry name" value="BLR0328 PROTEIN"/>
    <property type="match status" value="1"/>
</dbReference>
<dbReference type="EMBL" id="CP061799">
    <property type="protein sequence ID" value="QTA81401.1"/>
    <property type="molecule type" value="Genomic_DNA"/>
</dbReference>
<sequence length="368" mass="40830">MNAYSTKTSPEEAVKDIRSQLDKPDYKALLFFASSSFAPDKLSLEMQKAFPGIPVFGCTSAGEIINEKMLKNSVVAMGFGDNLLEDIKVGVIENVHKKDAVEQAFSYFEKYYKQSMLEMDPSQYIGIILIDGLSVAEEKIMDRIGDLTNVTFIGGSAGDDLKFKSTYVSAHGKSYTKAAVLALMKPGTGFDIIKTQSFCQIDKQLAATKVNEAKREVLEFNNKAASDAYAQAIEKPVENINEYFMHNPLGLMVGDEPYVRSPQQIIGNTMVFYCNVKQGMKLSILQSEDIVSDTQKVLEKKKKEIGNFSALINFNCILRTLELENKGQTEAYGKLFAGIPTIGFSTYGEQYIGHINQTATMLVFKDKS</sequence>
<dbReference type="PANTHER" id="PTHR40252:SF2">
    <property type="entry name" value="BLR0328 PROTEIN"/>
    <property type="match status" value="1"/>
</dbReference>
<keyword evidence="4" id="KW-1185">Reference proteome</keyword>
<accession>A0A975GHG1</accession>
<dbReference type="InterPro" id="IPR019494">
    <property type="entry name" value="FIST_C"/>
</dbReference>
<gene>
    <name evidence="3" type="ORF">dnl_37360</name>
</gene>
<evidence type="ECO:0000313" key="3">
    <source>
        <dbReference type="EMBL" id="QTA81401.1"/>
    </source>
</evidence>
<dbReference type="AlphaFoldDB" id="A0A975GHG1"/>
<reference evidence="3" key="1">
    <citation type="journal article" date="2021" name="Microb. Physiol.">
        <title>Proteogenomic Insights into the Physiology of Marine, Sulfate-Reducing, Filamentous Desulfonema limicola and Desulfonema magnum.</title>
        <authorList>
            <person name="Schnaars V."/>
            <person name="Wohlbrand L."/>
            <person name="Scheve S."/>
            <person name="Hinrichs C."/>
            <person name="Reinhardt R."/>
            <person name="Rabus R."/>
        </authorList>
    </citation>
    <scope>NUCLEOTIDE SEQUENCE</scope>
    <source>
        <strain evidence="3">5ac10</strain>
    </source>
</reference>
<proteinExistence type="predicted"/>
<evidence type="ECO:0000259" key="1">
    <source>
        <dbReference type="SMART" id="SM00897"/>
    </source>
</evidence>
<dbReference type="Pfam" id="PF08495">
    <property type="entry name" value="FIST"/>
    <property type="match status" value="1"/>
</dbReference>
<dbReference type="SMART" id="SM00897">
    <property type="entry name" value="FIST"/>
    <property type="match status" value="1"/>
</dbReference>
<dbReference type="Pfam" id="PF10442">
    <property type="entry name" value="FIST_C"/>
    <property type="match status" value="1"/>
</dbReference>
<evidence type="ECO:0000313" key="4">
    <source>
        <dbReference type="Proteomes" id="UP000663720"/>
    </source>
</evidence>
<dbReference type="KEGG" id="dli:dnl_37360"/>
<feature type="domain" description="FIST" evidence="1">
    <location>
        <begin position="25"/>
        <end position="224"/>
    </location>
</feature>
<dbReference type="SMART" id="SM01204">
    <property type="entry name" value="FIST_C"/>
    <property type="match status" value="1"/>
</dbReference>
<evidence type="ECO:0000259" key="2">
    <source>
        <dbReference type="SMART" id="SM01204"/>
    </source>
</evidence>
<feature type="domain" description="FIST C-domain" evidence="2">
    <location>
        <begin position="225"/>
        <end position="353"/>
    </location>
</feature>
<protein>
    <submittedName>
        <fullName evidence="3">FIST domain-containing protein</fullName>
    </submittedName>
</protein>